<dbReference type="InterPro" id="IPR032675">
    <property type="entry name" value="LRR_dom_sf"/>
</dbReference>
<dbReference type="InterPro" id="IPR026906">
    <property type="entry name" value="LRR_5"/>
</dbReference>
<keyword evidence="1" id="KW-0732">Signal</keyword>
<proteinExistence type="predicted"/>
<dbReference type="PANTHER" id="PTHR45661">
    <property type="entry name" value="SURFACE ANTIGEN"/>
    <property type="match status" value="1"/>
</dbReference>
<evidence type="ECO:0000313" key="3">
    <source>
        <dbReference type="Proteomes" id="UP000637513"/>
    </source>
</evidence>
<name>A0ABR7MTH9_9FIRM</name>
<protein>
    <submittedName>
        <fullName evidence="2">Leucine-rich repeat protein</fullName>
    </submittedName>
</protein>
<feature type="chain" id="PRO_5046148307" evidence="1">
    <location>
        <begin position="28"/>
        <end position="715"/>
    </location>
</feature>
<evidence type="ECO:0000313" key="2">
    <source>
        <dbReference type="EMBL" id="MBC8557118.1"/>
    </source>
</evidence>
<evidence type="ECO:0000256" key="1">
    <source>
        <dbReference type="SAM" id="SignalP"/>
    </source>
</evidence>
<gene>
    <name evidence="2" type="ORF">H8700_05285</name>
</gene>
<reference evidence="2 3" key="1">
    <citation type="submission" date="2020-08" db="EMBL/GenBank/DDBJ databases">
        <title>Genome public.</title>
        <authorList>
            <person name="Liu C."/>
            <person name="Sun Q."/>
        </authorList>
    </citation>
    <scope>NUCLEOTIDE SEQUENCE [LARGE SCALE GENOMIC DNA]</scope>
    <source>
        <strain evidence="2 3">BX3</strain>
    </source>
</reference>
<sequence>MKKITKAGVYLSLAAMLVLGTETVVSAHDDWEKDAETEENYYTDGQGIDYKYLDNTKVECYVIKKFTQSYDVNKKPLFTKIEILDQIDGIPVKSIGNAFAGHKEIREITMGNGVWKNSGSFKGCTGLKSIKLSSQITKISVQAFKGCKNLTSVSIPDNCTNIGKNAFYGCTSLKTIQFQTTPSKLKIGKNAFCNTPKLKTIVLPGNAKIAKQIINTLKNPQNVTLYVDQKRVKQLKKTLSCKVRAIQTKKVGRGNVIVSKSENGKIVEDDQGLVYQLEEKGCYITKFHQKYDVNGTPIYREIKIPQDIDSIRVLGVKNSNVFQYCKDITSVTVPDSVDLPKATFLGCTNLKKVVFVAGEGMPEEFRPALKDNLFRNCSNLEEVIFSEKMYSIGSYAFMNCVGLKKLTFPKRLCYIKEGAFYNTGLEMIQSDNEYMSVGRKSFANCKNLKSVDILQLDNVGSYAFYNCTNLEKVTLKKVDSNCRMEGNAFENTKWIKPYQQKNKPVIVDGVLINGYYVKGNITLGGKKIKGIAGRSFANNQKIKKLKLSGIKNIAGSAFAETSVTEVSLSGCKILDTHLFSECRKLKKISVSGIKQIQSKTFAFIPGLKKIIFGKEVTSLEENTVYHCTNLRTVSFKTQKPLKWSSGAWGGKEGKMFVGCTKLRDVYMNSKSLLKGSENSWMDAFDKKKVTIHVPKKLYQKYEDSPYIYCKVAAQK</sequence>
<feature type="signal peptide" evidence="1">
    <location>
        <begin position="1"/>
        <end position="27"/>
    </location>
</feature>
<dbReference type="Gene3D" id="3.80.10.10">
    <property type="entry name" value="Ribonuclease Inhibitor"/>
    <property type="match status" value="4"/>
</dbReference>
<keyword evidence="3" id="KW-1185">Reference proteome</keyword>
<dbReference type="InterPro" id="IPR053139">
    <property type="entry name" value="Surface_bspA-like"/>
</dbReference>
<accession>A0ABR7MTH9</accession>
<dbReference type="PANTHER" id="PTHR45661:SF3">
    <property type="entry name" value="IG-LIKE DOMAIN-CONTAINING PROTEIN"/>
    <property type="match status" value="1"/>
</dbReference>
<dbReference type="RefSeq" id="WP_249304046.1">
    <property type="nucleotide sequence ID" value="NZ_JACRSW010000017.1"/>
</dbReference>
<comment type="caution">
    <text evidence="2">The sequence shown here is derived from an EMBL/GenBank/DDBJ whole genome shotgun (WGS) entry which is preliminary data.</text>
</comment>
<dbReference type="EMBL" id="JACRSW010000017">
    <property type="protein sequence ID" value="MBC8557118.1"/>
    <property type="molecule type" value="Genomic_DNA"/>
</dbReference>
<dbReference type="Proteomes" id="UP000637513">
    <property type="component" value="Unassembled WGS sequence"/>
</dbReference>
<dbReference type="Pfam" id="PF13306">
    <property type="entry name" value="LRR_5"/>
    <property type="match status" value="4"/>
</dbReference>
<dbReference type="SUPFAM" id="SSF52058">
    <property type="entry name" value="L domain-like"/>
    <property type="match status" value="2"/>
</dbReference>
<organism evidence="2 3">
    <name type="scientific">Jutongia hominis</name>
    <dbReference type="NCBI Taxonomy" id="2763664"/>
    <lineage>
        <taxon>Bacteria</taxon>
        <taxon>Bacillati</taxon>
        <taxon>Bacillota</taxon>
        <taxon>Clostridia</taxon>
        <taxon>Lachnospirales</taxon>
        <taxon>Lachnospiraceae</taxon>
        <taxon>Jutongia</taxon>
    </lineage>
</organism>